<reference evidence="1 2" key="1">
    <citation type="submission" date="2024-02" db="EMBL/GenBank/DDBJ databases">
        <title>de novo genome assembly of Solanum bulbocastanum strain 11H21.</title>
        <authorList>
            <person name="Hosaka A.J."/>
        </authorList>
    </citation>
    <scope>NUCLEOTIDE SEQUENCE [LARGE SCALE GENOMIC DNA]</scope>
    <source>
        <tissue evidence="1">Young leaves</tissue>
    </source>
</reference>
<evidence type="ECO:0000313" key="2">
    <source>
        <dbReference type="Proteomes" id="UP001371456"/>
    </source>
</evidence>
<sequence length="158" mass="18446">MHLAQFYDMVNFEIGLATLRAKVKTTTRVKIPHYPMAKKSEEGSHDLHFVCKLRIVKEIMTRLPQRLDESSSGPRSYAYVDFAKSHGELSISHNKMKKLEKSKDKFFTRMWKWVKGLWKVLKANEPLPTSRPDEDGYELATWRFYVGDEDIEATNTYG</sequence>
<name>A0AAN8Y825_SOLBU</name>
<accession>A0AAN8Y825</accession>
<keyword evidence="2" id="KW-1185">Reference proteome</keyword>
<dbReference type="AlphaFoldDB" id="A0AAN8Y825"/>
<gene>
    <name evidence="1" type="ORF">RDI58_019907</name>
</gene>
<comment type="caution">
    <text evidence="1">The sequence shown here is derived from an EMBL/GenBank/DDBJ whole genome shotgun (WGS) entry which is preliminary data.</text>
</comment>
<dbReference type="Proteomes" id="UP001371456">
    <property type="component" value="Unassembled WGS sequence"/>
</dbReference>
<organism evidence="1 2">
    <name type="scientific">Solanum bulbocastanum</name>
    <name type="common">Wild potato</name>
    <dbReference type="NCBI Taxonomy" id="147425"/>
    <lineage>
        <taxon>Eukaryota</taxon>
        <taxon>Viridiplantae</taxon>
        <taxon>Streptophyta</taxon>
        <taxon>Embryophyta</taxon>
        <taxon>Tracheophyta</taxon>
        <taxon>Spermatophyta</taxon>
        <taxon>Magnoliopsida</taxon>
        <taxon>eudicotyledons</taxon>
        <taxon>Gunneridae</taxon>
        <taxon>Pentapetalae</taxon>
        <taxon>asterids</taxon>
        <taxon>lamiids</taxon>
        <taxon>Solanales</taxon>
        <taxon>Solanaceae</taxon>
        <taxon>Solanoideae</taxon>
        <taxon>Solaneae</taxon>
        <taxon>Solanum</taxon>
    </lineage>
</organism>
<evidence type="ECO:0000313" key="1">
    <source>
        <dbReference type="EMBL" id="KAK6782111.1"/>
    </source>
</evidence>
<proteinExistence type="predicted"/>
<protein>
    <submittedName>
        <fullName evidence="1">Uncharacterized protein</fullName>
    </submittedName>
</protein>
<dbReference type="EMBL" id="JBANQN010000008">
    <property type="protein sequence ID" value="KAK6782111.1"/>
    <property type="molecule type" value="Genomic_DNA"/>
</dbReference>